<organism evidence="1 2">
    <name type="scientific">Aureibacillus halotolerans</name>
    <dbReference type="NCBI Taxonomy" id="1508390"/>
    <lineage>
        <taxon>Bacteria</taxon>
        <taxon>Bacillati</taxon>
        <taxon>Bacillota</taxon>
        <taxon>Bacilli</taxon>
        <taxon>Bacillales</taxon>
        <taxon>Bacillaceae</taxon>
        <taxon>Aureibacillus</taxon>
    </lineage>
</organism>
<dbReference type="Proteomes" id="UP000295632">
    <property type="component" value="Unassembled WGS sequence"/>
</dbReference>
<reference evidence="1 2" key="1">
    <citation type="submission" date="2019-03" db="EMBL/GenBank/DDBJ databases">
        <title>Genomic Encyclopedia of Type Strains, Phase IV (KMG-IV): sequencing the most valuable type-strain genomes for metagenomic binning, comparative biology and taxonomic classification.</title>
        <authorList>
            <person name="Goeker M."/>
        </authorList>
    </citation>
    <scope>NUCLEOTIDE SEQUENCE [LARGE SCALE GENOMIC DNA]</scope>
    <source>
        <strain evidence="1 2">DSM 28697</strain>
    </source>
</reference>
<dbReference type="GO" id="GO:0016773">
    <property type="term" value="F:phosphotransferase activity, alcohol group as acceptor"/>
    <property type="evidence" value="ECO:0007669"/>
    <property type="project" value="InterPro"/>
</dbReference>
<protein>
    <submittedName>
        <fullName evidence="1">Streptomycin 6-kinase</fullName>
    </submittedName>
</protein>
<sequence length="294" mass="32553">MKWLAGLESLVSSIEEDWGIIVKEPLAGGSEAYVAKVLLKDGIPAILKVGMPEMDGNTVLTHEVRTLQSANGQGYARLLQYNLDKRALLIEKLGPPLSASGFSTKRKLETICMTLKTAWSNSPFPLAELQEVDSSPADWFSGFIPSMWKKLDQPCSKQVISTTERFVKSRSQDFQPDEVVLAHGDAHEGNLLKDPTEQTNLSYKLIDPDGVVAEKTYDLGVLMRVWPEELLTDPFHLGEERCRLLSTYTGVKPQAIWEWGFLQCVATGLLLGQMGQTKASQQLLSIAEAWAMDA</sequence>
<dbReference type="InterPro" id="IPR006748">
    <property type="entry name" value="NH2Glyco/OHUrea_AB-resist_kin"/>
</dbReference>
<keyword evidence="1" id="KW-0808">Transferase</keyword>
<gene>
    <name evidence="1" type="ORF">EV213_104245</name>
</gene>
<dbReference type="Gene3D" id="1.10.510.10">
    <property type="entry name" value="Transferase(Phosphotransferase) domain 1"/>
    <property type="match status" value="1"/>
</dbReference>
<dbReference type="SUPFAM" id="SSF56112">
    <property type="entry name" value="Protein kinase-like (PK-like)"/>
    <property type="match status" value="1"/>
</dbReference>
<name>A0A4V3D5T1_9BACI</name>
<proteinExistence type="predicted"/>
<dbReference type="GO" id="GO:0016301">
    <property type="term" value="F:kinase activity"/>
    <property type="evidence" value="ECO:0007669"/>
    <property type="project" value="UniProtKB-KW"/>
</dbReference>
<dbReference type="InterPro" id="IPR011009">
    <property type="entry name" value="Kinase-like_dom_sf"/>
</dbReference>
<keyword evidence="1" id="KW-0418">Kinase</keyword>
<dbReference type="AlphaFoldDB" id="A0A4V3D5T1"/>
<keyword evidence="2" id="KW-1185">Reference proteome</keyword>
<evidence type="ECO:0000313" key="2">
    <source>
        <dbReference type="Proteomes" id="UP000295632"/>
    </source>
</evidence>
<dbReference type="EMBL" id="SNYJ01000004">
    <property type="protein sequence ID" value="TDQ41247.1"/>
    <property type="molecule type" value="Genomic_DNA"/>
</dbReference>
<dbReference type="Pfam" id="PF04655">
    <property type="entry name" value="APH_6_hur"/>
    <property type="match status" value="1"/>
</dbReference>
<accession>A0A4V3D5T1</accession>
<comment type="caution">
    <text evidence="1">The sequence shown here is derived from an EMBL/GenBank/DDBJ whole genome shotgun (WGS) entry which is preliminary data.</text>
</comment>
<dbReference type="GO" id="GO:0019748">
    <property type="term" value="P:secondary metabolic process"/>
    <property type="evidence" value="ECO:0007669"/>
    <property type="project" value="InterPro"/>
</dbReference>
<evidence type="ECO:0000313" key="1">
    <source>
        <dbReference type="EMBL" id="TDQ41247.1"/>
    </source>
</evidence>
<dbReference type="OrthoDB" id="179394at2"/>
<dbReference type="RefSeq" id="WP_133579837.1">
    <property type="nucleotide sequence ID" value="NZ_SNYJ01000004.1"/>
</dbReference>